<evidence type="ECO:0000313" key="2">
    <source>
        <dbReference type="EMBL" id="NDY55539.1"/>
    </source>
</evidence>
<keyword evidence="2" id="KW-0808">Transferase</keyword>
<evidence type="ECO:0000313" key="3">
    <source>
        <dbReference type="Proteomes" id="UP000469724"/>
    </source>
</evidence>
<dbReference type="AlphaFoldDB" id="A0A7K3NJZ3"/>
<dbReference type="InterPro" id="IPR055259">
    <property type="entry name" value="YkvP/CgeB_Glyco_trans-like"/>
</dbReference>
<organism evidence="2 3">
    <name type="scientific">Desulfolutivibrio sulfodismutans</name>
    <dbReference type="NCBI Taxonomy" id="63561"/>
    <lineage>
        <taxon>Bacteria</taxon>
        <taxon>Pseudomonadati</taxon>
        <taxon>Thermodesulfobacteriota</taxon>
        <taxon>Desulfovibrionia</taxon>
        <taxon>Desulfovibrionales</taxon>
        <taxon>Desulfovibrionaceae</taxon>
        <taxon>Desulfolutivibrio</taxon>
    </lineage>
</organism>
<keyword evidence="3" id="KW-1185">Reference proteome</keyword>
<gene>
    <name evidence="2" type="ORF">G3N56_02110</name>
</gene>
<dbReference type="Proteomes" id="UP000469724">
    <property type="component" value="Unassembled WGS sequence"/>
</dbReference>
<dbReference type="SUPFAM" id="SSF53756">
    <property type="entry name" value="UDP-Glycosyltransferase/glycogen phosphorylase"/>
    <property type="match status" value="1"/>
</dbReference>
<sequence>MSDRALTRILVVLPMYGGSLPVGRYCAKALAGLGHLVEVFEAPEFYGAFSALKNLRVTAQRLDYLEHAFLQTISQALLAKVETFEPDLVLAMAQAPVNRQALKRLRRDGVATAMWFVEDHQVFTYWQAFAPYYDFFAVIQKEPLVSRLAQAGVENVLYLPMAADPDIHRPVDLTPAERRLYGSDLSFVGAGYPNRRMAFRELFGFDLKIWGSDWDGEVILAPRLQLGGRRVSTEESVKVFGATKVNLNLHSSLDPAALAPPGDFVNPRTFELAMCGAFQLVSGRELLPEVFAPGEVAVFTDIKGLKEAAAHYLAHPGERAAMAARARARALKDHTYAARMQTLLDFVAARRPGFGNGVRREAGMADLPAGLREELSGLLGELGLPGDAGFADVVTAVRSRQGRLTELETAILFLDEWRKQYGGR</sequence>
<feature type="domain" description="Spore protein YkvP/CgeB glycosyl transferase-like" evidence="1">
    <location>
        <begin position="198"/>
        <end position="345"/>
    </location>
</feature>
<protein>
    <submittedName>
        <fullName evidence="2">Glycosyltransferase</fullName>
    </submittedName>
</protein>
<name>A0A7K3NJZ3_9BACT</name>
<comment type="caution">
    <text evidence="2">The sequence shown here is derived from an EMBL/GenBank/DDBJ whole genome shotgun (WGS) entry which is preliminary data.</text>
</comment>
<dbReference type="RefSeq" id="WP_163300595.1">
    <property type="nucleotide sequence ID" value="NZ_JAAGRQ010000006.1"/>
</dbReference>
<dbReference type="EMBL" id="JAAGRQ010000006">
    <property type="protein sequence ID" value="NDY55539.1"/>
    <property type="molecule type" value="Genomic_DNA"/>
</dbReference>
<proteinExistence type="predicted"/>
<accession>A0A7K3NJZ3</accession>
<reference evidence="2 3" key="1">
    <citation type="submission" date="2020-02" db="EMBL/GenBank/DDBJ databases">
        <title>Comparative genomics of sulfur disproportionating microorganisms.</title>
        <authorList>
            <person name="Ward L.M."/>
            <person name="Bertran E."/>
            <person name="Johnston D.T."/>
        </authorList>
    </citation>
    <scope>NUCLEOTIDE SEQUENCE [LARGE SCALE GENOMIC DNA]</scope>
    <source>
        <strain evidence="2 3">DSM 3696</strain>
    </source>
</reference>
<evidence type="ECO:0000259" key="1">
    <source>
        <dbReference type="Pfam" id="PF13524"/>
    </source>
</evidence>
<dbReference type="Pfam" id="PF13524">
    <property type="entry name" value="Glyco_trans_1_2"/>
    <property type="match status" value="1"/>
</dbReference>
<dbReference type="GO" id="GO:0016740">
    <property type="term" value="F:transferase activity"/>
    <property type="evidence" value="ECO:0007669"/>
    <property type="project" value="UniProtKB-KW"/>
</dbReference>